<evidence type="ECO:0000313" key="4">
    <source>
        <dbReference type="EMBL" id="KAJ9603778.1"/>
    </source>
</evidence>
<feature type="compositionally biased region" description="Polar residues" evidence="1">
    <location>
        <begin position="781"/>
        <end position="790"/>
    </location>
</feature>
<dbReference type="Proteomes" id="UP001172673">
    <property type="component" value="Unassembled WGS sequence"/>
</dbReference>
<evidence type="ECO:0000259" key="2">
    <source>
        <dbReference type="Pfam" id="PF10373"/>
    </source>
</evidence>
<dbReference type="SUPFAM" id="SSF48452">
    <property type="entry name" value="TPR-like"/>
    <property type="match status" value="1"/>
</dbReference>
<gene>
    <name evidence="4" type="ORF">H2200_011964</name>
</gene>
<proteinExistence type="predicted"/>
<feature type="region of interest" description="Disordered" evidence="1">
    <location>
        <begin position="628"/>
        <end position="687"/>
    </location>
</feature>
<organism evidence="4 5">
    <name type="scientific">Cladophialophora chaetospira</name>
    <dbReference type="NCBI Taxonomy" id="386627"/>
    <lineage>
        <taxon>Eukaryota</taxon>
        <taxon>Fungi</taxon>
        <taxon>Dikarya</taxon>
        <taxon>Ascomycota</taxon>
        <taxon>Pezizomycotina</taxon>
        <taxon>Eurotiomycetes</taxon>
        <taxon>Chaetothyriomycetidae</taxon>
        <taxon>Chaetothyriales</taxon>
        <taxon>Herpotrichiellaceae</taxon>
        <taxon>Cladophialophora</taxon>
    </lineage>
</organism>
<sequence>MEDIARRALKFRAACQDYIFIDFKAAAEKQIEERLWAAHGKVNLMFRPFLARFRDGDGQKLKVERRKAEKVYLAFIKSSQTFYRGYIQRLASNFKDIPEILSLARGMGFDTFSADMLQDVDHDLKKLLVISCYSALVQCGDLSRYRETELKANSRNWGPAVGYYKKAAALHSADGRAYNQLAVLAGYDRDHLRTVYYFSQAICVEAPFPQAPTNLDREFNKLRKKAKQGESIAENADAFKGSRHLYERFLLFHARCWDTPPAEQEEQQSEILRLIADEIREQPDATILRKFSLINIAAEKRAADKVSGDESAYRPFQILQSFNVKVFSSLLKLVHEELRQLAGFASNPGKHSLDEVPRITRRNLPHLRLYSGWLLSTVHLLLANTALVSQMHRLWCVYARTLTILLRLFPRSQSGVEYLLKEDGETLGFSGYTPFVRRQRFYHSDQIKSMYTETTFGPQIPDDEMRFRIKELARDAALLIKSDEFKAFSIPLTFANFEFVYLGEDEDYAQSLEPAAAFAAGARAGSQSKVHGGNEEYAVTNGEIVRQIPSQHDSLPDAEGSMASRMENMVDDLTRSGATRRRSNPSSTAYDVAGTAAKTPVAQAFTERGISPSQPGTFNARDLVQRIQNSSGSSQPSPRPQAINIAPLPSIWNTPFAPRPGETPDSSPRPGSAHRLMHPPSVPGHLTSSAEFQTTLTHLQENIQLRTSPQSSFQPTMSSHYDTPTNMTSWLRSHDQMQSPSSPWASGFVSAVPAQQQTPISTKASNASPFGAIGESRPRSSRTPNSGQPG</sequence>
<feature type="compositionally biased region" description="Polar residues" evidence="1">
    <location>
        <begin position="753"/>
        <end position="768"/>
    </location>
</feature>
<dbReference type="Pfam" id="PF10374">
    <property type="entry name" value="EST1"/>
    <property type="match status" value="1"/>
</dbReference>
<dbReference type="AlphaFoldDB" id="A0AA38WZ55"/>
<feature type="domain" description="DNA/RNA-binding" evidence="2">
    <location>
        <begin position="160"/>
        <end position="430"/>
    </location>
</feature>
<feature type="domain" description="Telomerase activating protein Est1-like N-terminal" evidence="3">
    <location>
        <begin position="30"/>
        <end position="148"/>
    </location>
</feature>
<feature type="region of interest" description="Disordered" evidence="1">
    <location>
        <begin position="574"/>
        <end position="595"/>
    </location>
</feature>
<feature type="region of interest" description="Disordered" evidence="1">
    <location>
        <begin position="706"/>
        <end position="790"/>
    </location>
</feature>
<reference evidence="4" key="1">
    <citation type="submission" date="2022-10" db="EMBL/GenBank/DDBJ databases">
        <title>Culturing micro-colonial fungi from biological soil crusts in the Mojave desert and describing Neophaeococcomyces mojavensis, and introducing the new genera and species Taxawa tesnikishii.</title>
        <authorList>
            <person name="Kurbessoian T."/>
            <person name="Stajich J.E."/>
        </authorList>
    </citation>
    <scope>NUCLEOTIDE SEQUENCE</scope>
    <source>
        <strain evidence="4">TK_41</strain>
    </source>
</reference>
<comment type="caution">
    <text evidence="4">The sequence shown here is derived from an EMBL/GenBank/DDBJ whole genome shotgun (WGS) entry which is preliminary data.</text>
</comment>
<accession>A0AA38WZ55</accession>
<dbReference type="InterPro" id="IPR045153">
    <property type="entry name" value="Est1/Ebs1-like"/>
</dbReference>
<evidence type="ECO:0000259" key="3">
    <source>
        <dbReference type="Pfam" id="PF10374"/>
    </source>
</evidence>
<protein>
    <recommendedName>
        <fullName evidence="6">Telomerase activating protein Est1</fullName>
    </recommendedName>
</protein>
<dbReference type="Pfam" id="PF10373">
    <property type="entry name" value="EST1_DNA_bind"/>
    <property type="match status" value="1"/>
</dbReference>
<dbReference type="PANTHER" id="PTHR15696">
    <property type="entry name" value="SMG-7 SUPPRESSOR WITH MORPHOLOGICAL EFFECT ON GENITALIA PROTEIN 7"/>
    <property type="match status" value="1"/>
</dbReference>
<dbReference type="EMBL" id="JAPDRK010000021">
    <property type="protein sequence ID" value="KAJ9603778.1"/>
    <property type="molecule type" value="Genomic_DNA"/>
</dbReference>
<dbReference type="InterPro" id="IPR011990">
    <property type="entry name" value="TPR-like_helical_dom_sf"/>
</dbReference>
<evidence type="ECO:0000256" key="1">
    <source>
        <dbReference type="SAM" id="MobiDB-lite"/>
    </source>
</evidence>
<dbReference type="Gene3D" id="1.25.40.10">
    <property type="entry name" value="Tetratricopeptide repeat domain"/>
    <property type="match status" value="1"/>
</dbReference>
<dbReference type="InterPro" id="IPR019458">
    <property type="entry name" value="Est1-like_N"/>
</dbReference>
<dbReference type="InterPro" id="IPR018834">
    <property type="entry name" value="DNA/RNA-bd_Est1-type"/>
</dbReference>
<keyword evidence="5" id="KW-1185">Reference proteome</keyword>
<evidence type="ECO:0008006" key="6">
    <source>
        <dbReference type="Google" id="ProtNLM"/>
    </source>
</evidence>
<dbReference type="PANTHER" id="PTHR15696:SF36">
    <property type="entry name" value="NONSENSE-MEDIATED MRNA DECAY FACTOR"/>
    <property type="match status" value="1"/>
</dbReference>
<feature type="compositionally biased region" description="Polar residues" evidence="1">
    <location>
        <begin position="706"/>
        <end position="744"/>
    </location>
</feature>
<evidence type="ECO:0000313" key="5">
    <source>
        <dbReference type="Proteomes" id="UP001172673"/>
    </source>
</evidence>
<name>A0AA38WZ55_9EURO</name>